<dbReference type="PROSITE" id="PS50011">
    <property type="entry name" value="PROTEIN_KINASE_DOM"/>
    <property type="match status" value="1"/>
</dbReference>
<keyword evidence="2" id="KW-0808">Transferase</keyword>
<gene>
    <name evidence="2" type="ORF">C2G38_2163813</name>
</gene>
<dbReference type="EMBL" id="QKWP01000142">
    <property type="protein sequence ID" value="RIB26246.1"/>
    <property type="molecule type" value="Genomic_DNA"/>
</dbReference>
<evidence type="ECO:0000313" key="2">
    <source>
        <dbReference type="EMBL" id="RIB26246.1"/>
    </source>
</evidence>
<dbReference type="GO" id="GO:0005524">
    <property type="term" value="F:ATP binding"/>
    <property type="evidence" value="ECO:0007669"/>
    <property type="project" value="InterPro"/>
</dbReference>
<dbReference type="GO" id="GO:0004674">
    <property type="term" value="F:protein serine/threonine kinase activity"/>
    <property type="evidence" value="ECO:0007669"/>
    <property type="project" value="TreeGrafter"/>
</dbReference>
<keyword evidence="2" id="KW-0418">Kinase</keyword>
<dbReference type="InterPro" id="IPR051681">
    <property type="entry name" value="Ser/Thr_Kinases-Pseudokinases"/>
</dbReference>
<evidence type="ECO:0000259" key="1">
    <source>
        <dbReference type="PROSITE" id="PS50011"/>
    </source>
</evidence>
<sequence>MKWKDKLTLLHCIASDLQIIHSHGLIHRDLHSALNAVRREVYGILPYIAPEALNIGYYSTASDIYSFGIIMWEILYGKSVSYNLEFGSQLQIEICRNNLRPTIIENTPQCYINLMKKCWERDPINRPSATKVCEIFAEWLIDESILLELTKSDELLRNYVESTHNIQTYSDDIYKNSELKELNINE</sequence>
<dbReference type="InterPro" id="IPR001245">
    <property type="entry name" value="Ser-Thr/Tyr_kinase_cat_dom"/>
</dbReference>
<accession>A0A397W4C9</accession>
<dbReference type="Pfam" id="PF07714">
    <property type="entry name" value="PK_Tyr_Ser-Thr"/>
    <property type="match status" value="1"/>
</dbReference>
<dbReference type="InterPro" id="IPR000719">
    <property type="entry name" value="Prot_kinase_dom"/>
</dbReference>
<keyword evidence="3" id="KW-1185">Reference proteome</keyword>
<dbReference type="InterPro" id="IPR011009">
    <property type="entry name" value="Kinase-like_dom_sf"/>
</dbReference>
<organism evidence="2 3">
    <name type="scientific">Gigaspora rosea</name>
    <dbReference type="NCBI Taxonomy" id="44941"/>
    <lineage>
        <taxon>Eukaryota</taxon>
        <taxon>Fungi</taxon>
        <taxon>Fungi incertae sedis</taxon>
        <taxon>Mucoromycota</taxon>
        <taxon>Glomeromycotina</taxon>
        <taxon>Glomeromycetes</taxon>
        <taxon>Diversisporales</taxon>
        <taxon>Gigasporaceae</taxon>
        <taxon>Gigaspora</taxon>
    </lineage>
</organism>
<dbReference type="AlphaFoldDB" id="A0A397W4C9"/>
<evidence type="ECO:0000313" key="3">
    <source>
        <dbReference type="Proteomes" id="UP000266673"/>
    </source>
</evidence>
<dbReference type="SUPFAM" id="SSF56112">
    <property type="entry name" value="Protein kinase-like (PK-like)"/>
    <property type="match status" value="1"/>
</dbReference>
<dbReference type="Gene3D" id="1.10.510.10">
    <property type="entry name" value="Transferase(Phosphotransferase) domain 1"/>
    <property type="match status" value="1"/>
</dbReference>
<dbReference type="OrthoDB" id="4062651at2759"/>
<reference evidence="2 3" key="1">
    <citation type="submission" date="2018-06" db="EMBL/GenBank/DDBJ databases">
        <title>Comparative genomics reveals the genomic features of Rhizophagus irregularis, R. cerebriforme, R. diaphanum and Gigaspora rosea, and their symbiotic lifestyle signature.</title>
        <authorList>
            <person name="Morin E."/>
            <person name="San Clemente H."/>
            <person name="Chen E.C.H."/>
            <person name="De La Providencia I."/>
            <person name="Hainaut M."/>
            <person name="Kuo A."/>
            <person name="Kohler A."/>
            <person name="Murat C."/>
            <person name="Tang N."/>
            <person name="Roy S."/>
            <person name="Loubradou J."/>
            <person name="Henrissat B."/>
            <person name="Grigoriev I.V."/>
            <person name="Corradi N."/>
            <person name="Roux C."/>
            <person name="Martin F.M."/>
        </authorList>
    </citation>
    <scope>NUCLEOTIDE SEQUENCE [LARGE SCALE GENOMIC DNA]</scope>
    <source>
        <strain evidence="2 3">DAOM 194757</strain>
    </source>
</reference>
<comment type="caution">
    <text evidence="2">The sequence shown here is derived from an EMBL/GenBank/DDBJ whole genome shotgun (WGS) entry which is preliminary data.</text>
</comment>
<dbReference type="STRING" id="44941.A0A397W4C9"/>
<name>A0A397W4C9_9GLOM</name>
<dbReference type="Proteomes" id="UP000266673">
    <property type="component" value="Unassembled WGS sequence"/>
</dbReference>
<proteinExistence type="predicted"/>
<protein>
    <submittedName>
        <fullName evidence="2">Kinase-like domain-containing protein</fullName>
    </submittedName>
</protein>
<feature type="domain" description="Protein kinase" evidence="1">
    <location>
        <begin position="1"/>
        <end position="140"/>
    </location>
</feature>
<dbReference type="PANTHER" id="PTHR44329">
    <property type="entry name" value="SERINE/THREONINE-PROTEIN KINASE TNNI3K-RELATED"/>
    <property type="match status" value="1"/>
</dbReference>